<accession>A0ABR2IU65</accession>
<sequence>MSGAMNHPWILSSPGVYTQTHDSFGQFFANWVTGEAEAERTSIIVVSVVKINARYRLSKDVSSGRVVNASVMESRLRRSWTAMVDDHPGLAVEFGTNLNTYRVPNSENRKAWLDATFLVHPGMDARELTRSLKRESHPRLHWLPTTNEMVLTAHHCYTDARGTWVFWDAYLEKVVRATSLNYVPQMERDRNSLLSMSSSAGLSPPKLPPTRDDLLGLPAWPTIQGWMKAHDLVMSAVKRDMVLLPPRTPLPAMGEPKDWPAGPGDYLRASISEAQTSAVVAACRNKGITVAAASYAALATVTRAMQVTEQESGGIGRYAVSFHHFDIRPWLHSSASHKPTGNSDISYSQSVTNTCALGVDYHVVVPYALDMIDSNGGTEEGTVSQERPMDDLAKEMNRFFQSTRRDFGQDPTGLDALTYYVQSIFGPATPAPNAPIFSSLDVAEDFIRRSYCGGVEEEGYSLELEVEDTYVMTLGAKLMNSFMLHTFRGRLHALGGFDESYFNPEVFEDLLPGTLAKLMDWLDIEH</sequence>
<dbReference type="Gene3D" id="3.30.559.10">
    <property type="entry name" value="Chloramphenicol acetyltransferase-like domain"/>
    <property type="match status" value="1"/>
</dbReference>
<dbReference type="PANTHER" id="PTHR42034:SF1">
    <property type="entry name" value="CONDENSATION DOMAIN-CONTAINING PROTEIN"/>
    <property type="match status" value="1"/>
</dbReference>
<proteinExistence type="predicted"/>
<gene>
    <name evidence="1" type="ORF">PGQ11_006948</name>
</gene>
<dbReference type="PANTHER" id="PTHR42034">
    <property type="entry name" value="CHROMOSOME 7, WHOLE GENOME SHOTGUN SEQUENCE-RELATED"/>
    <property type="match status" value="1"/>
</dbReference>
<protein>
    <submittedName>
        <fullName evidence="1">Uncharacterized protein</fullName>
    </submittedName>
</protein>
<evidence type="ECO:0000313" key="1">
    <source>
        <dbReference type="EMBL" id="KAK8868370.1"/>
    </source>
</evidence>
<dbReference type="Gene3D" id="3.30.559.30">
    <property type="entry name" value="Nonribosomal peptide synthetase, condensation domain"/>
    <property type="match status" value="1"/>
</dbReference>
<comment type="caution">
    <text evidence="1">The sequence shown here is derived from an EMBL/GenBank/DDBJ whole genome shotgun (WGS) entry which is preliminary data.</text>
</comment>
<dbReference type="EMBL" id="JAPCWZ010000004">
    <property type="protein sequence ID" value="KAK8868370.1"/>
    <property type="molecule type" value="Genomic_DNA"/>
</dbReference>
<evidence type="ECO:0000313" key="2">
    <source>
        <dbReference type="Proteomes" id="UP001390339"/>
    </source>
</evidence>
<dbReference type="Proteomes" id="UP001390339">
    <property type="component" value="Unassembled WGS sequence"/>
</dbReference>
<dbReference type="InterPro" id="IPR023213">
    <property type="entry name" value="CAT-like_dom_sf"/>
</dbReference>
<organism evidence="1 2">
    <name type="scientific">Apiospora arundinis</name>
    <dbReference type="NCBI Taxonomy" id="335852"/>
    <lineage>
        <taxon>Eukaryota</taxon>
        <taxon>Fungi</taxon>
        <taxon>Dikarya</taxon>
        <taxon>Ascomycota</taxon>
        <taxon>Pezizomycotina</taxon>
        <taxon>Sordariomycetes</taxon>
        <taxon>Xylariomycetidae</taxon>
        <taxon>Amphisphaeriales</taxon>
        <taxon>Apiosporaceae</taxon>
        <taxon>Apiospora</taxon>
    </lineage>
</organism>
<keyword evidence="2" id="KW-1185">Reference proteome</keyword>
<reference evidence="1 2" key="1">
    <citation type="journal article" date="2024" name="IMA Fungus">
        <title>Apiospora arundinis, a panoply of carbohydrate-active enzymes and secondary metabolites.</title>
        <authorList>
            <person name="Sorensen T."/>
            <person name="Petersen C."/>
            <person name="Muurmann A.T."/>
            <person name="Christiansen J.V."/>
            <person name="Brundto M.L."/>
            <person name="Overgaard C.K."/>
            <person name="Boysen A.T."/>
            <person name="Wollenberg R.D."/>
            <person name="Larsen T.O."/>
            <person name="Sorensen J.L."/>
            <person name="Nielsen K.L."/>
            <person name="Sondergaard T.E."/>
        </authorList>
    </citation>
    <scope>NUCLEOTIDE SEQUENCE [LARGE SCALE GENOMIC DNA]</scope>
    <source>
        <strain evidence="1 2">AAU 773</strain>
    </source>
</reference>
<name>A0ABR2IU65_9PEZI</name>